<dbReference type="Proteomes" id="UP000799324">
    <property type="component" value="Unassembled WGS sequence"/>
</dbReference>
<sequence>MRAKRHAPIGFTFRLLSQHSHLAFRGTKAIWPMTVANRTSLKQSALKVIRLSTLSQSTGGRMQRGGLSAEHYMCHSSVQNKHLREPGDRLRLNSICEIRSNHVSTPHAMASAKDLAKFGCLFMLRNFESAYFDSHDYPTFLTAGPTQLHVLILCLSMLRKS</sequence>
<gene>
    <name evidence="1" type="ORF">K491DRAFT_246517</name>
</gene>
<protein>
    <submittedName>
        <fullName evidence="1">Uncharacterized protein</fullName>
    </submittedName>
</protein>
<proteinExistence type="predicted"/>
<keyword evidence="2" id="KW-1185">Reference proteome</keyword>
<reference evidence="1" key="1">
    <citation type="journal article" date="2020" name="Stud. Mycol.">
        <title>101 Dothideomycetes genomes: a test case for predicting lifestyles and emergence of pathogens.</title>
        <authorList>
            <person name="Haridas S."/>
            <person name="Albert R."/>
            <person name="Binder M."/>
            <person name="Bloem J."/>
            <person name="Labutti K."/>
            <person name="Salamov A."/>
            <person name="Andreopoulos B."/>
            <person name="Baker S."/>
            <person name="Barry K."/>
            <person name="Bills G."/>
            <person name="Bluhm B."/>
            <person name="Cannon C."/>
            <person name="Castanera R."/>
            <person name="Culley D."/>
            <person name="Daum C."/>
            <person name="Ezra D."/>
            <person name="Gonzalez J."/>
            <person name="Henrissat B."/>
            <person name="Kuo A."/>
            <person name="Liang C."/>
            <person name="Lipzen A."/>
            <person name="Lutzoni F."/>
            <person name="Magnuson J."/>
            <person name="Mondo S."/>
            <person name="Nolan M."/>
            <person name="Ohm R."/>
            <person name="Pangilinan J."/>
            <person name="Park H.-J."/>
            <person name="Ramirez L."/>
            <person name="Alfaro M."/>
            <person name="Sun H."/>
            <person name="Tritt A."/>
            <person name="Yoshinaga Y."/>
            <person name="Zwiers L.-H."/>
            <person name="Turgeon B."/>
            <person name="Goodwin S."/>
            <person name="Spatafora J."/>
            <person name="Crous P."/>
            <person name="Grigoriev I."/>
        </authorList>
    </citation>
    <scope>NUCLEOTIDE SEQUENCE</scope>
    <source>
        <strain evidence="1">CBS 122681</strain>
    </source>
</reference>
<dbReference type="EMBL" id="MU004312">
    <property type="protein sequence ID" value="KAF2658768.1"/>
    <property type="molecule type" value="Genomic_DNA"/>
</dbReference>
<dbReference type="AlphaFoldDB" id="A0A6A6TIL9"/>
<accession>A0A6A6TIL9</accession>
<evidence type="ECO:0000313" key="2">
    <source>
        <dbReference type="Proteomes" id="UP000799324"/>
    </source>
</evidence>
<name>A0A6A6TIL9_9PLEO</name>
<organism evidence="1 2">
    <name type="scientific">Lophiostoma macrostomum CBS 122681</name>
    <dbReference type="NCBI Taxonomy" id="1314788"/>
    <lineage>
        <taxon>Eukaryota</taxon>
        <taxon>Fungi</taxon>
        <taxon>Dikarya</taxon>
        <taxon>Ascomycota</taxon>
        <taxon>Pezizomycotina</taxon>
        <taxon>Dothideomycetes</taxon>
        <taxon>Pleosporomycetidae</taxon>
        <taxon>Pleosporales</taxon>
        <taxon>Lophiostomataceae</taxon>
        <taxon>Lophiostoma</taxon>
    </lineage>
</organism>
<evidence type="ECO:0000313" key="1">
    <source>
        <dbReference type="EMBL" id="KAF2658768.1"/>
    </source>
</evidence>